<dbReference type="GO" id="GO:0000976">
    <property type="term" value="F:transcription cis-regulatory region binding"/>
    <property type="evidence" value="ECO:0007669"/>
    <property type="project" value="TreeGrafter"/>
</dbReference>
<dbReference type="SUPFAM" id="SSF46689">
    <property type="entry name" value="Homeodomain-like"/>
    <property type="match status" value="1"/>
</dbReference>
<keyword evidence="2" id="KW-0238">DNA-binding</keyword>
<keyword evidence="1" id="KW-0805">Transcription regulation</keyword>
<evidence type="ECO:0000256" key="1">
    <source>
        <dbReference type="ARBA" id="ARBA00023015"/>
    </source>
</evidence>
<reference evidence="5" key="2">
    <citation type="submission" date="2023-02" db="EMBL/GenBank/DDBJ databases">
        <authorList>
            <person name="Huang Y."/>
            <person name="Zhang Y."/>
            <person name="Zhang T."/>
            <person name="Wang J."/>
        </authorList>
    </citation>
    <scope>NUCLEOTIDE SEQUENCE</scope>
    <source>
        <strain evidence="5">KJ-1</strain>
    </source>
</reference>
<evidence type="ECO:0000313" key="5">
    <source>
        <dbReference type="EMBL" id="WDZ51764.1"/>
    </source>
</evidence>
<dbReference type="InterPro" id="IPR009057">
    <property type="entry name" value="Homeodomain-like_sf"/>
</dbReference>
<reference evidence="5" key="1">
    <citation type="journal article" date="2022" name="Front Environ Sci">
        <title>Complete genome sequence analysis of a novel alkane-degrading bacterial strain, Acinetobacter vivianii KJ-1, and its diesel degradation ability.</title>
        <authorList>
            <person name="Zhang Y."/>
            <person name="Song F."/>
            <person name="Wang J."/>
            <person name="Zhao Q."/>
            <person name="Zheng L."/>
            <person name="Wang Z."/>
            <person name="Zhang X."/>
            <person name="Gao Y."/>
            <person name="Chen G."/>
            <person name="Huang Y."/>
        </authorList>
    </citation>
    <scope>NUCLEOTIDE SEQUENCE</scope>
    <source>
        <strain evidence="5">KJ-1</strain>
    </source>
</reference>
<feature type="domain" description="HTH araC/xylS-type" evidence="4">
    <location>
        <begin position="141"/>
        <end position="239"/>
    </location>
</feature>
<dbReference type="Pfam" id="PF12833">
    <property type="entry name" value="HTH_18"/>
    <property type="match status" value="1"/>
</dbReference>
<dbReference type="EMBL" id="CP085083">
    <property type="protein sequence ID" value="WDZ51764.1"/>
    <property type="molecule type" value="Genomic_DNA"/>
</dbReference>
<dbReference type="GO" id="GO:0003700">
    <property type="term" value="F:DNA-binding transcription factor activity"/>
    <property type="evidence" value="ECO:0007669"/>
    <property type="project" value="InterPro"/>
</dbReference>
<proteinExistence type="predicted"/>
<dbReference type="Proteomes" id="UP001199528">
    <property type="component" value="Chromosome"/>
</dbReference>
<dbReference type="InterPro" id="IPR020449">
    <property type="entry name" value="Tscrpt_reg_AraC-type_HTH"/>
</dbReference>
<dbReference type="SMART" id="SM00342">
    <property type="entry name" value="HTH_ARAC"/>
    <property type="match status" value="1"/>
</dbReference>
<dbReference type="KEGG" id="aviv:LF296_02910"/>
<dbReference type="GO" id="GO:0005829">
    <property type="term" value="C:cytosol"/>
    <property type="evidence" value="ECO:0007669"/>
    <property type="project" value="TreeGrafter"/>
</dbReference>
<sequence length="241" mass="28384">MFHTFSHSEKNIKLHIIEIGNKELKHAVIFFLLEVETFFSIINKLSLDYFRVVLIYRCDVLSREFLLKEFEKGIQHLIDHLNMESTHCILESGLDDIYKTSLCSRQIFDFTTVCKTFDEFSIEDFFRLYPRGHKDSVGFIEKVNEQINETLSEGEPYLFKVAKKMRLTPRVLSKKIITEGEEFKALVKQKRYEKALILLQDKDVSLSDIAYTLGYTEHSAFTRAFRGWTGCSPGQFRKYFR</sequence>
<evidence type="ECO:0000256" key="2">
    <source>
        <dbReference type="ARBA" id="ARBA00023125"/>
    </source>
</evidence>
<protein>
    <submittedName>
        <fullName evidence="5">AraC family transcriptional regulator</fullName>
    </submittedName>
</protein>
<dbReference type="AlphaFoldDB" id="A0AAJ6NJX8"/>
<gene>
    <name evidence="5" type="ORF">LF296_02910</name>
</gene>
<dbReference type="PROSITE" id="PS01124">
    <property type="entry name" value="HTH_ARAC_FAMILY_2"/>
    <property type="match status" value="1"/>
</dbReference>
<name>A0AAJ6NJX8_9GAMM</name>
<evidence type="ECO:0000256" key="3">
    <source>
        <dbReference type="ARBA" id="ARBA00023163"/>
    </source>
</evidence>
<dbReference type="PANTHER" id="PTHR47894:SF4">
    <property type="entry name" value="HTH-TYPE TRANSCRIPTIONAL REGULATOR GADX"/>
    <property type="match status" value="1"/>
</dbReference>
<accession>A0AAJ6NJX8</accession>
<dbReference type="InterPro" id="IPR018060">
    <property type="entry name" value="HTH_AraC"/>
</dbReference>
<keyword evidence="3" id="KW-0804">Transcription</keyword>
<dbReference type="RefSeq" id="WP_123773832.1">
    <property type="nucleotide sequence ID" value="NZ_CP085083.1"/>
</dbReference>
<organism evidence="5 6">
    <name type="scientific">Acinetobacter vivianii</name>
    <dbReference type="NCBI Taxonomy" id="1776742"/>
    <lineage>
        <taxon>Bacteria</taxon>
        <taxon>Pseudomonadati</taxon>
        <taxon>Pseudomonadota</taxon>
        <taxon>Gammaproteobacteria</taxon>
        <taxon>Moraxellales</taxon>
        <taxon>Moraxellaceae</taxon>
        <taxon>Acinetobacter</taxon>
    </lineage>
</organism>
<evidence type="ECO:0000259" key="4">
    <source>
        <dbReference type="PROSITE" id="PS01124"/>
    </source>
</evidence>
<evidence type="ECO:0000313" key="6">
    <source>
        <dbReference type="Proteomes" id="UP001199528"/>
    </source>
</evidence>
<dbReference type="PANTHER" id="PTHR47894">
    <property type="entry name" value="HTH-TYPE TRANSCRIPTIONAL REGULATOR GADX"/>
    <property type="match status" value="1"/>
</dbReference>
<dbReference type="PRINTS" id="PR00032">
    <property type="entry name" value="HTHARAC"/>
</dbReference>
<dbReference type="Gene3D" id="1.10.10.60">
    <property type="entry name" value="Homeodomain-like"/>
    <property type="match status" value="1"/>
</dbReference>